<name>A0ACC0DTZ3_9BASI</name>
<accession>A0ACC0DTZ3</accession>
<dbReference type="Proteomes" id="UP001060170">
    <property type="component" value="Chromosome 16"/>
</dbReference>
<reference evidence="2" key="1">
    <citation type="journal article" date="2018" name="BMC Genomics">
        <title>Genomic insights into host adaptation between the wheat stripe rust pathogen (Puccinia striiformis f. sp. tritici) and the barley stripe rust pathogen (Puccinia striiformis f. sp. hordei).</title>
        <authorList>
            <person name="Xia C."/>
            <person name="Wang M."/>
            <person name="Yin C."/>
            <person name="Cornejo O.E."/>
            <person name="Hulbert S.H."/>
            <person name="Chen X."/>
        </authorList>
    </citation>
    <scope>NUCLEOTIDE SEQUENCE [LARGE SCALE GENOMIC DNA]</scope>
    <source>
        <strain evidence="2">93-210</strain>
    </source>
</reference>
<gene>
    <name evidence="1" type="ORF">MJO28_015409</name>
</gene>
<protein>
    <submittedName>
        <fullName evidence="1">Uncharacterized protein</fullName>
    </submittedName>
</protein>
<reference evidence="2" key="2">
    <citation type="journal article" date="2018" name="Mol. Plant Microbe Interact.">
        <title>Genome sequence resources for the wheat stripe rust pathogen (Puccinia striiformis f. sp. tritici) and the barley stripe rust pathogen (Puccinia striiformis f. sp. hordei).</title>
        <authorList>
            <person name="Xia C."/>
            <person name="Wang M."/>
            <person name="Yin C."/>
            <person name="Cornejo O.E."/>
            <person name="Hulbert S.H."/>
            <person name="Chen X."/>
        </authorList>
    </citation>
    <scope>NUCLEOTIDE SEQUENCE [LARGE SCALE GENOMIC DNA]</scope>
    <source>
        <strain evidence="2">93-210</strain>
    </source>
</reference>
<comment type="caution">
    <text evidence="1">The sequence shown here is derived from an EMBL/GenBank/DDBJ whole genome shotgun (WGS) entry which is preliminary data.</text>
</comment>
<keyword evidence="2" id="KW-1185">Reference proteome</keyword>
<dbReference type="EMBL" id="CM045880">
    <property type="protein sequence ID" value="KAI7938489.1"/>
    <property type="molecule type" value="Genomic_DNA"/>
</dbReference>
<evidence type="ECO:0000313" key="1">
    <source>
        <dbReference type="EMBL" id="KAI7938489.1"/>
    </source>
</evidence>
<sequence length="76" mass="8758">MENKGMSREIDVVLQVKTGRVKEFQLNGIGITSSMITPKLERMQEKRPPLELYSRTFHPPTVSRLEPTKSNGEWND</sequence>
<reference evidence="1 2" key="3">
    <citation type="journal article" date="2022" name="Microbiol. Spectr.">
        <title>Folding features and dynamics of 3D genome architecture in plant fungal pathogens.</title>
        <authorList>
            <person name="Xia C."/>
        </authorList>
    </citation>
    <scope>NUCLEOTIDE SEQUENCE [LARGE SCALE GENOMIC DNA]</scope>
    <source>
        <strain evidence="1 2">93-210</strain>
    </source>
</reference>
<organism evidence="1 2">
    <name type="scientific">Puccinia striiformis f. sp. tritici</name>
    <dbReference type="NCBI Taxonomy" id="168172"/>
    <lineage>
        <taxon>Eukaryota</taxon>
        <taxon>Fungi</taxon>
        <taxon>Dikarya</taxon>
        <taxon>Basidiomycota</taxon>
        <taxon>Pucciniomycotina</taxon>
        <taxon>Pucciniomycetes</taxon>
        <taxon>Pucciniales</taxon>
        <taxon>Pucciniaceae</taxon>
        <taxon>Puccinia</taxon>
    </lineage>
</organism>
<proteinExistence type="predicted"/>
<evidence type="ECO:0000313" key="2">
    <source>
        <dbReference type="Proteomes" id="UP001060170"/>
    </source>
</evidence>